<keyword evidence="1" id="KW-0812">Transmembrane</keyword>
<feature type="domain" description="DUF218" evidence="2">
    <location>
        <begin position="81"/>
        <end position="248"/>
    </location>
</feature>
<dbReference type="GO" id="GO:0005886">
    <property type="term" value="C:plasma membrane"/>
    <property type="evidence" value="ECO:0007669"/>
    <property type="project" value="TreeGrafter"/>
</dbReference>
<sequence>MDFFAVSKIFWFLVAPSNLLVLLAALALILIAFGAWRFARVLFAASVLGLLVFGFSPAGNYIYFPLEERFPLFKDDGRPVDGVIMLGGAEVPEVGLARGVPAFADAGERAIAFADLARRYPEARLAFVGGSGKLAGEEGAEAKMIRASLPDLGIAASRVAFEDKSRNTEENAVFAKALLQPKPGERWLLVTSAAHMPRAMGCFRQADFPVTAYPVDFRTAGPDGLWGNFSRAAVGLDFTDTGVKEWVGLVVYYLTGRTDALFPAP</sequence>
<evidence type="ECO:0000259" key="2">
    <source>
        <dbReference type="Pfam" id="PF02698"/>
    </source>
</evidence>
<gene>
    <name evidence="3" type="ORF">D9R14_22100</name>
</gene>
<name>A0A3L6ZVN8_9HYPH</name>
<dbReference type="PANTHER" id="PTHR30336:SF4">
    <property type="entry name" value="ENVELOPE BIOGENESIS FACTOR ELYC"/>
    <property type="match status" value="1"/>
</dbReference>
<dbReference type="InterPro" id="IPR003848">
    <property type="entry name" value="DUF218"/>
</dbReference>
<comment type="caution">
    <text evidence="3">The sequence shown here is derived from an EMBL/GenBank/DDBJ whole genome shotgun (WGS) entry which is preliminary data.</text>
</comment>
<keyword evidence="4" id="KW-1185">Reference proteome</keyword>
<keyword evidence="1" id="KW-1133">Transmembrane helix</keyword>
<proteinExistence type="predicted"/>
<dbReference type="PANTHER" id="PTHR30336">
    <property type="entry name" value="INNER MEMBRANE PROTEIN, PROBABLE PERMEASE"/>
    <property type="match status" value="1"/>
</dbReference>
<dbReference type="InterPro" id="IPR051599">
    <property type="entry name" value="Cell_Envelope_Assoc"/>
</dbReference>
<dbReference type="Pfam" id="PF02698">
    <property type="entry name" value="DUF218"/>
    <property type="match status" value="1"/>
</dbReference>
<keyword evidence="1" id="KW-0472">Membrane</keyword>
<feature type="transmembrane region" description="Helical" evidence="1">
    <location>
        <begin position="9"/>
        <end position="36"/>
    </location>
</feature>
<dbReference type="Proteomes" id="UP000269692">
    <property type="component" value="Unassembled WGS sequence"/>
</dbReference>
<dbReference type="RefSeq" id="WP_121625725.1">
    <property type="nucleotide sequence ID" value="NZ_JACIIW010000001.1"/>
</dbReference>
<evidence type="ECO:0000256" key="1">
    <source>
        <dbReference type="SAM" id="Phobius"/>
    </source>
</evidence>
<dbReference type="GO" id="GO:0043164">
    <property type="term" value="P:Gram-negative-bacterium-type cell wall biogenesis"/>
    <property type="evidence" value="ECO:0007669"/>
    <property type="project" value="TreeGrafter"/>
</dbReference>
<dbReference type="CDD" id="cd06259">
    <property type="entry name" value="YdcF-like"/>
    <property type="match status" value="1"/>
</dbReference>
<feature type="transmembrane region" description="Helical" evidence="1">
    <location>
        <begin position="42"/>
        <end position="64"/>
    </location>
</feature>
<dbReference type="Gene3D" id="3.40.50.620">
    <property type="entry name" value="HUPs"/>
    <property type="match status" value="1"/>
</dbReference>
<accession>A0A3L6ZVN8</accession>
<reference evidence="3 4" key="1">
    <citation type="submission" date="2018-10" db="EMBL/GenBank/DDBJ databases">
        <title>Xanthobacter tagetidis genome sequencing and assembly.</title>
        <authorList>
            <person name="Maclea K.S."/>
            <person name="Goen A.E."/>
            <person name="Fatima S.A."/>
        </authorList>
    </citation>
    <scope>NUCLEOTIDE SEQUENCE [LARGE SCALE GENOMIC DNA]</scope>
    <source>
        <strain evidence="3 4">ATCC 700314</strain>
    </source>
</reference>
<organism evidence="3 4">
    <name type="scientific">Xanthobacter tagetidis</name>
    <dbReference type="NCBI Taxonomy" id="60216"/>
    <lineage>
        <taxon>Bacteria</taxon>
        <taxon>Pseudomonadati</taxon>
        <taxon>Pseudomonadota</taxon>
        <taxon>Alphaproteobacteria</taxon>
        <taxon>Hyphomicrobiales</taxon>
        <taxon>Xanthobacteraceae</taxon>
        <taxon>Xanthobacter</taxon>
    </lineage>
</organism>
<dbReference type="OrthoDB" id="9809813at2"/>
<dbReference type="GO" id="GO:0000270">
    <property type="term" value="P:peptidoglycan metabolic process"/>
    <property type="evidence" value="ECO:0007669"/>
    <property type="project" value="TreeGrafter"/>
</dbReference>
<protein>
    <submittedName>
        <fullName evidence="3">YdcF family protein</fullName>
    </submittedName>
</protein>
<dbReference type="EMBL" id="RCTF01000029">
    <property type="protein sequence ID" value="RLP71878.1"/>
    <property type="molecule type" value="Genomic_DNA"/>
</dbReference>
<evidence type="ECO:0000313" key="4">
    <source>
        <dbReference type="Proteomes" id="UP000269692"/>
    </source>
</evidence>
<dbReference type="InterPro" id="IPR014729">
    <property type="entry name" value="Rossmann-like_a/b/a_fold"/>
</dbReference>
<evidence type="ECO:0000313" key="3">
    <source>
        <dbReference type="EMBL" id="RLP71878.1"/>
    </source>
</evidence>
<dbReference type="AlphaFoldDB" id="A0A3L6ZVN8"/>